<proteinExistence type="predicted"/>
<protein>
    <submittedName>
        <fullName evidence="2">Uncharacterized protein</fullName>
    </submittedName>
</protein>
<keyword evidence="3" id="KW-1185">Reference proteome</keyword>
<organism evidence="2 3">
    <name type="scientific">Celeribacter arenosi</name>
    <dbReference type="NCBI Taxonomy" id="792649"/>
    <lineage>
        <taxon>Bacteria</taxon>
        <taxon>Pseudomonadati</taxon>
        <taxon>Pseudomonadota</taxon>
        <taxon>Alphaproteobacteria</taxon>
        <taxon>Rhodobacterales</taxon>
        <taxon>Roseobacteraceae</taxon>
        <taxon>Celeribacter</taxon>
    </lineage>
</organism>
<comment type="caution">
    <text evidence="2">The sequence shown here is derived from an EMBL/GenBank/DDBJ whole genome shotgun (WGS) entry which is preliminary data.</text>
</comment>
<evidence type="ECO:0000256" key="1">
    <source>
        <dbReference type="SAM" id="MobiDB-lite"/>
    </source>
</evidence>
<feature type="region of interest" description="Disordered" evidence="1">
    <location>
        <begin position="1"/>
        <end position="28"/>
    </location>
</feature>
<evidence type="ECO:0000313" key="3">
    <source>
        <dbReference type="Proteomes" id="UP001399917"/>
    </source>
</evidence>
<dbReference type="EMBL" id="BAABDF010000007">
    <property type="protein sequence ID" value="GAA3876845.1"/>
    <property type="molecule type" value="Genomic_DNA"/>
</dbReference>
<feature type="region of interest" description="Disordered" evidence="1">
    <location>
        <begin position="103"/>
        <end position="124"/>
    </location>
</feature>
<reference evidence="3" key="1">
    <citation type="journal article" date="2019" name="Int. J. Syst. Evol. Microbiol.">
        <title>The Global Catalogue of Microorganisms (GCM) 10K type strain sequencing project: providing services to taxonomists for standard genome sequencing and annotation.</title>
        <authorList>
            <consortium name="The Broad Institute Genomics Platform"/>
            <consortium name="The Broad Institute Genome Sequencing Center for Infectious Disease"/>
            <person name="Wu L."/>
            <person name="Ma J."/>
        </authorList>
    </citation>
    <scope>NUCLEOTIDE SEQUENCE [LARGE SCALE GENOMIC DNA]</scope>
    <source>
        <strain evidence="3">JCM 17190</strain>
    </source>
</reference>
<feature type="region of interest" description="Disordered" evidence="1">
    <location>
        <begin position="401"/>
        <end position="422"/>
    </location>
</feature>
<gene>
    <name evidence="2" type="ORF">GCM10022404_28230</name>
</gene>
<dbReference type="RefSeq" id="WP_344848157.1">
    <property type="nucleotide sequence ID" value="NZ_BAABDF010000007.1"/>
</dbReference>
<name>A0ABP7KH33_9RHOB</name>
<evidence type="ECO:0000313" key="2">
    <source>
        <dbReference type="EMBL" id="GAA3876845.1"/>
    </source>
</evidence>
<dbReference type="Proteomes" id="UP001399917">
    <property type="component" value="Unassembled WGS sequence"/>
</dbReference>
<sequence length="422" mass="45407">MTAKVNYSPDPTGDTPLPGPFGEAQGSEMHTPPAVAALAAGQVKAILESAPSFYQLPGETQSKLKDDLEKISTYTATLIHDDWTQSEKIGQKPVIRESRVIEGEMSQQSAPQPPNTAPSRAQGVQARTLAEGFQPGEDGEFNPVAASSVARITEDTLNAIAFPTFVADLIKGTFQAIVDSSIQQMEAYAELLSNVAKTVDEFMADNITDNNARDYLAGAYPQVIRLDTSQGQPRLVPTDTADEAAQPNYRQDLNVAEDVGQDSDQIEAILVPAARRKIAQSRQQTLATMVLMGMNRIVVTRGRIKAAMGFRIDTTDTSRSEHASKFDTQHEQKASYGWFLSPVKASMKTTVSYVSSSKKSSESEIDVSADLTGEVDLSFKSDYFPLERFADTAVIAQIQQNTPNPGANKPITGAPGGGAAQS</sequence>
<accession>A0ABP7KH33</accession>